<sequence>MKVLLSIRPEYAVEIFRGSKLFEYRRVPPRRQSVRTAAVYVTRPVSQIVGEFYFNEIIYGNPDDIWRQTSKYSGISYDFFKEYFRNRQVAYALSIKKAVLYERPVDPYTLFGGFTAPQSYMYLEDGFLAGAEQLQLAF</sequence>
<gene>
    <name evidence="1" type="ORF">IHQ68_06930</name>
</gene>
<evidence type="ECO:0008006" key="3">
    <source>
        <dbReference type="Google" id="ProtNLM"/>
    </source>
</evidence>
<reference evidence="1" key="1">
    <citation type="submission" date="2020-10" db="EMBL/GenBank/DDBJ databases">
        <authorList>
            <person name="Abbas A."/>
            <person name="Razzaq R."/>
            <person name="Waqas M."/>
            <person name="Abbas N."/>
            <person name="Nielsen T.K."/>
            <person name="Hansen L.H."/>
            <person name="Hussain S."/>
            <person name="Shahid M."/>
        </authorList>
    </citation>
    <scope>NUCLEOTIDE SEQUENCE</scope>
    <source>
        <strain evidence="1">S14</strain>
    </source>
</reference>
<dbReference type="SUPFAM" id="SSF88697">
    <property type="entry name" value="PUA domain-like"/>
    <property type="match status" value="1"/>
</dbReference>
<dbReference type="RefSeq" id="WP_309390264.1">
    <property type="nucleotide sequence ID" value="NZ_JADBEO010000011.1"/>
</dbReference>
<protein>
    <recommendedName>
        <fullName evidence="3">ASCH domain-containing protein</fullName>
    </recommendedName>
</protein>
<organism evidence="1 2">
    <name type="scientific">Chelatococcus sambhunathii</name>
    <dbReference type="NCBI Taxonomy" id="363953"/>
    <lineage>
        <taxon>Bacteria</taxon>
        <taxon>Pseudomonadati</taxon>
        <taxon>Pseudomonadota</taxon>
        <taxon>Alphaproteobacteria</taxon>
        <taxon>Hyphomicrobiales</taxon>
        <taxon>Chelatococcaceae</taxon>
        <taxon>Chelatococcus</taxon>
    </lineage>
</organism>
<accession>A0ABU1DE74</accession>
<dbReference type="Proteomes" id="UP001181622">
    <property type="component" value="Unassembled WGS sequence"/>
</dbReference>
<evidence type="ECO:0000313" key="1">
    <source>
        <dbReference type="EMBL" id="MDR4306349.1"/>
    </source>
</evidence>
<proteinExistence type="predicted"/>
<dbReference type="Gene3D" id="2.30.130.30">
    <property type="entry name" value="Hypothetical protein"/>
    <property type="match status" value="1"/>
</dbReference>
<evidence type="ECO:0000313" key="2">
    <source>
        <dbReference type="Proteomes" id="UP001181622"/>
    </source>
</evidence>
<keyword evidence="2" id="KW-1185">Reference proteome</keyword>
<comment type="caution">
    <text evidence="1">The sequence shown here is derived from an EMBL/GenBank/DDBJ whole genome shotgun (WGS) entry which is preliminary data.</text>
</comment>
<name>A0ABU1DE74_9HYPH</name>
<dbReference type="EMBL" id="JADBEO010000011">
    <property type="protein sequence ID" value="MDR4306349.1"/>
    <property type="molecule type" value="Genomic_DNA"/>
</dbReference>
<dbReference type="InterPro" id="IPR015947">
    <property type="entry name" value="PUA-like_sf"/>
</dbReference>